<name>A0AAN4QCM4_PSESF</name>
<dbReference type="Proteomes" id="UP000248291">
    <property type="component" value="Unassembled WGS sequence"/>
</dbReference>
<feature type="region of interest" description="Disordered" evidence="1">
    <location>
        <begin position="1"/>
        <end position="29"/>
    </location>
</feature>
<protein>
    <submittedName>
        <fullName evidence="2">Uncharacterized protein</fullName>
    </submittedName>
</protein>
<evidence type="ECO:0000313" key="2">
    <source>
        <dbReference type="EMBL" id="GBH21583.1"/>
    </source>
</evidence>
<proteinExistence type="predicted"/>
<dbReference type="EMBL" id="BGKA01000324">
    <property type="protein sequence ID" value="GBH21583.1"/>
    <property type="molecule type" value="Genomic_DNA"/>
</dbReference>
<dbReference type="AlphaFoldDB" id="A0AAN4QCM4"/>
<comment type="caution">
    <text evidence="2">The sequence shown here is derived from an EMBL/GenBank/DDBJ whole genome shotgun (WGS) entry which is preliminary data.</text>
</comment>
<evidence type="ECO:0000313" key="3">
    <source>
        <dbReference type="Proteomes" id="UP000248291"/>
    </source>
</evidence>
<sequence length="62" mass="6761">MLNGESGYSRDERLVQLDPAANGGPRKQVATCGDNNYNLQVKSSVVTCDDIIDLLELPNVRP</sequence>
<reference evidence="2 3" key="1">
    <citation type="submission" date="2018-04" db="EMBL/GenBank/DDBJ databases">
        <title>Draft genome sequence of Pseudomonas syringae pv. actinidiae biovar 3 strains isolated from kiwifruit in Kagawa prefecture.</title>
        <authorList>
            <person name="Tabuchi M."/>
            <person name="Saito M."/>
            <person name="Fujiwara S."/>
            <person name="Sasa N."/>
            <person name="Akimitsu K."/>
            <person name="Gomi K."/>
            <person name="Konishi-Sugita S."/>
            <person name="Hamano K."/>
            <person name="Kataoka I."/>
        </authorList>
    </citation>
    <scope>NUCLEOTIDE SEQUENCE [LARGE SCALE GENOMIC DNA]</scope>
    <source>
        <strain evidence="2 3">MAFF212211</strain>
    </source>
</reference>
<organism evidence="2 3">
    <name type="scientific">Pseudomonas syringae pv. actinidiae</name>
    <dbReference type="NCBI Taxonomy" id="103796"/>
    <lineage>
        <taxon>Bacteria</taxon>
        <taxon>Pseudomonadati</taxon>
        <taxon>Pseudomonadota</taxon>
        <taxon>Gammaproteobacteria</taxon>
        <taxon>Pseudomonadales</taxon>
        <taxon>Pseudomonadaceae</taxon>
        <taxon>Pseudomonas</taxon>
        <taxon>Pseudomonas syringae</taxon>
    </lineage>
</organism>
<evidence type="ECO:0000256" key="1">
    <source>
        <dbReference type="SAM" id="MobiDB-lite"/>
    </source>
</evidence>
<accession>A0AAN4QCM4</accession>
<gene>
    <name evidence="2" type="ORF">KPSA3_07633</name>
</gene>